<dbReference type="AlphaFoldDB" id="A0AAW4BP92"/>
<feature type="signal peptide" evidence="1">
    <location>
        <begin position="1"/>
        <end position="22"/>
    </location>
</feature>
<evidence type="ECO:0000313" key="4">
    <source>
        <dbReference type="Proteomes" id="UP000726136"/>
    </source>
</evidence>
<dbReference type="RefSeq" id="WP_194663821.1">
    <property type="nucleotide sequence ID" value="NZ_RDPI01000019.1"/>
</dbReference>
<sequence length="107" mass="12386">MKRTTSLSLMMFCLLGMTACSSVETGRPINYSMMERFTLGISTQENVKLTLGHPQAVVYVDDRTVYQYRFLKKTYNTKYIQAVDLVFNKQQRLIDITINDGQNDMLE</sequence>
<comment type="caution">
    <text evidence="3">The sequence shown here is derived from an EMBL/GenBank/DDBJ whole genome shotgun (WGS) entry which is preliminary data.</text>
</comment>
<reference evidence="3 4" key="1">
    <citation type="journal article" date="2021" name="PeerJ">
        <title>Analysis of 44 Vibrio anguillarum genomes reveals high genetic diversity.</title>
        <authorList>
            <person name="Hansen M.J."/>
            <person name="Dalsgaard I."/>
        </authorList>
    </citation>
    <scope>NUCLEOTIDE SEQUENCE</scope>
    <source>
        <strain evidence="2 4">040915-1/1B</strain>
        <strain evidence="3">850617-1/1</strain>
    </source>
</reference>
<evidence type="ECO:0000313" key="3">
    <source>
        <dbReference type="EMBL" id="MBF4438488.1"/>
    </source>
</evidence>
<accession>A0AAW4BP92</accession>
<name>A0AAW4BP92_VIBAN</name>
<evidence type="ECO:0008006" key="6">
    <source>
        <dbReference type="Google" id="ProtNLM"/>
    </source>
</evidence>
<keyword evidence="4" id="KW-1185">Reference proteome</keyword>
<dbReference type="EMBL" id="SCLC01002156">
    <property type="protein sequence ID" value="MBF4438488.1"/>
    <property type="molecule type" value="Genomic_DNA"/>
</dbReference>
<dbReference type="PROSITE" id="PS51257">
    <property type="entry name" value="PROKAR_LIPOPROTEIN"/>
    <property type="match status" value="1"/>
</dbReference>
<proteinExistence type="predicted"/>
<evidence type="ECO:0000313" key="5">
    <source>
        <dbReference type="Proteomes" id="UP000786185"/>
    </source>
</evidence>
<feature type="chain" id="PRO_5043711237" description="Lipoprotein SmpA/OmlA domain-containing protein" evidence="1">
    <location>
        <begin position="23"/>
        <end position="107"/>
    </location>
</feature>
<dbReference type="EMBL" id="RDPI01000019">
    <property type="protein sequence ID" value="MBF4374354.1"/>
    <property type="molecule type" value="Genomic_DNA"/>
</dbReference>
<protein>
    <recommendedName>
        <fullName evidence="6">Lipoprotein SmpA/OmlA domain-containing protein</fullName>
    </recommendedName>
</protein>
<gene>
    <name evidence="2" type="ORF">EAY46_14895</name>
    <name evidence="3" type="ORF">ERJ77_29170</name>
</gene>
<dbReference type="Proteomes" id="UP000786185">
    <property type="component" value="Unassembled WGS sequence"/>
</dbReference>
<evidence type="ECO:0000256" key="1">
    <source>
        <dbReference type="SAM" id="SignalP"/>
    </source>
</evidence>
<evidence type="ECO:0000313" key="2">
    <source>
        <dbReference type="EMBL" id="MBF4374354.1"/>
    </source>
</evidence>
<keyword evidence="1" id="KW-0732">Signal</keyword>
<dbReference type="Proteomes" id="UP000726136">
    <property type="component" value="Unassembled WGS sequence"/>
</dbReference>
<organism evidence="3 5">
    <name type="scientific">Vibrio anguillarum</name>
    <name type="common">Listonella anguillarum</name>
    <dbReference type="NCBI Taxonomy" id="55601"/>
    <lineage>
        <taxon>Bacteria</taxon>
        <taxon>Pseudomonadati</taxon>
        <taxon>Pseudomonadota</taxon>
        <taxon>Gammaproteobacteria</taxon>
        <taxon>Vibrionales</taxon>
        <taxon>Vibrionaceae</taxon>
        <taxon>Vibrio</taxon>
    </lineage>
</organism>